<dbReference type="NCBIfam" id="TIGR00255">
    <property type="entry name" value="YicC/YloC family endoribonuclease"/>
    <property type="match status" value="1"/>
</dbReference>
<dbReference type="GO" id="GO:0004521">
    <property type="term" value="F:RNA endonuclease activity"/>
    <property type="evidence" value="ECO:0007669"/>
    <property type="project" value="InterPro"/>
</dbReference>
<gene>
    <name evidence="8" type="ORF">GGQ68_001631</name>
</gene>
<feature type="domain" description="Endoribonuclease YicC-like C-terminal" evidence="7">
    <location>
        <begin position="184"/>
        <end position="296"/>
    </location>
</feature>
<dbReference type="InterPro" id="IPR013551">
    <property type="entry name" value="YicC-like_C"/>
</dbReference>
<dbReference type="Pfam" id="PF08340">
    <property type="entry name" value="YicC-like_C"/>
    <property type="match status" value="1"/>
</dbReference>
<comment type="caution">
    <text evidence="8">The sequence shown here is derived from an EMBL/GenBank/DDBJ whole genome shotgun (WGS) entry which is preliminary data.</text>
</comment>
<keyword evidence="9" id="KW-1185">Reference proteome</keyword>
<evidence type="ECO:0000256" key="3">
    <source>
        <dbReference type="ARBA" id="ARBA00022759"/>
    </source>
</evidence>
<name>A0A7W6DQZ2_9RHOB</name>
<reference evidence="8 9" key="1">
    <citation type="submission" date="2020-08" db="EMBL/GenBank/DDBJ databases">
        <title>Genomic Encyclopedia of Type Strains, Phase IV (KMG-IV): sequencing the most valuable type-strain genomes for metagenomic binning, comparative biology and taxonomic classification.</title>
        <authorList>
            <person name="Goeker M."/>
        </authorList>
    </citation>
    <scope>NUCLEOTIDE SEQUENCE [LARGE SCALE GENOMIC DNA]</scope>
    <source>
        <strain evidence="8 9">DSM 102235</strain>
    </source>
</reference>
<dbReference type="Pfam" id="PF03755">
    <property type="entry name" value="YicC-like_N"/>
    <property type="match status" value="1"/>
</dbReference>
<comment type="cofactor">
    <cofactor evidence="1">
        <name>a divalent metal cation</name>
        <dbReference type="ChEBI" id="CHEBI:60240"/>
    </cofactor>
</comment>
<sequence length="296" mass="32082">MRQSMTGFASAQGSGLGLSWQWELRGVNGKGLDVRLRLPDWVDGLEPLVRAETSKSLTRGNIQIGLKLTSDGAEGSVRIDEGQLSAVLQAMTRIEEEAMQRGLSLAPSTAADVVALRGMLTTEAADVDQDDLRKRLMENFHSALKSFIEMRLAEGAALSDILNRQLTGIEALVGQAAAAIDARSGAQAERMRGQLARVMENIDGIEEARIAQELAMIAVKSDVTEEIDRLTAHVAAARGLLAQTGPVGRKLDFLCQEFNREANTLCAKSGDAELTRIGLDLKTLIDQMREQIQNVE</sequence>
<proteinExistence type="inferred from homology"/>
<keyword evidence="2" id="KW-0540">Nuclease</keyword>
<dbReference type="PANTHER" id="PTHR30636">
    <property type="entry name" value="UPF0701 PROTEIN YICC"/>
    <property type="match status" value="1"/>
</dbReference>
<dbReference type="InterPro" id="IPR013527">
    <property type="entry name" value="YicC-like_N"/>
</dbReference>
<dbReference type="EMBL" id="JACIEJ010000003">
    <property type="protein sequence ID" value="MBB3985302.1"/>
    <property type="molecule type" value="Genomic_DNA"/>
</dbReference>
<evidence type="ECO:0000313" key="9">
    <source>
        <dbReference type="Proteomes" id="UP000541426"/>
    </source>
</evidence>
<evidence type="ECO:0000256" key="1">
    <source>
        <dbReference type="ARBA" id="ARBA00001968"/>
    </source>
</evidence>
<evidence type="ECO:0000256" key="4">
    <source>
        <dbReference type="ARBA" id="ARBA00022801"/>
    </source>
</evidence>
<evidence type="ECO:0000256" key="2">
    <source>
        <dbReference type="ARBA" id="ARBA00022722"/>
    </source>
</evidence>
<evidence type="ECO:0000259" key="6">
    <source>
        <dbReference type="Pfam" id="PF03755"/>
    </source>
</evidence>
<feature type="domain" description="Endoribonuclease YicC-like N-terminal" evidence="6">
    <location>
        <begin position="3"/>
        <end position="159"/>
    </location>
</feature>
<dbReference type="GO" id="GO:0016787">
    <property type="term" value="F:hydrolase activity"/>
    <property type="evidence" value="ECO:0007669"/>
    <property type="project" value="UniProtKB-KW"/>
</dbReference>
<dbReference type="RefSeq" id="WP_183964722.1">
    <property type="nucleotide sequence ID" value="NZ_JACIEJ010000003.1"/>
</dbReference>
<accession>A0A7W6DQZ2</accession>
<keyword evidence="3" id="KW-0255">Endonuclease</keyword>
<evidence type="ECO:0000313" key="8">
    <source>
        <dbReference type="EMBL" id="MBB3985302.1"/>
    </source>
</evidence>
<dbReference type="Proteomes" id="UP000541426">
    <property type="component" value="Unassembled WGS sequence"/>
</dbReference>
<dbReference type="InterPro" id="IPR005229">
    <property type="entry name" value="YicC/YloC-like"/>
</dbReference>
<evidence type="ECO:0000259" key="7">
    <source>
        <dbReference type="Pfam" id="PF08340"/>
    </source>
</evidence>
<comment type="similarity">
    <text evidence="5">Belongs to the YicC/YloC family.</text>
</comment>
<evidence type="ECO:0000256" key="5">
    <source>
        <dbReference type="ARBA" id="ARBA00035648"/>
    </source>
</evidence>
<keyword evidence="4" id="KW-0378">Hydrolase</keyword>
<organism evidence="8 9">
    <name type="scientific">Sagittula marina</name>
    <dbReference type="NCBI Taxonomy" id="943940"/>
    <lineage>
        <taxon>Bacteria</taxon>
        <taxon>Pseudomonadati</taxon>
        <taxon>Pseudomonadota</taxon>
        <taxon>Alphaproteobacteria</taxon>
        <taxon>Rhodobacterales</taxon>
        <taxon>Roseobacteraceae</taxon>
        <taxon>Sagittula</taxon>
    </lineage>
</organism>
<dbReference type="AlphaFoldDB" id="A0A7W6DQZ2"/>
<dbReference type="PANTHER" id="PTHR30636:SF3">
    <property type="entry name" value="UPF0701 PROTEIN YICC"/>
    <property type="match status" value="1"/>
</dbReference>
<protein>
    <submittedName>
        <fullName evidence="8">Uncharacterized protein (TIGR00255 family)</fullName>
    </submittedName>
</protein>